<proteinExistence type="predicted"/>
<keyword evidence="1" id="KW-0812">Transmembrane</keyword>
<evidence type="ECO:0000313" key="2">
    <source>
        <dbReference type="EMBL" id="SED29825.1"/>
    </source>
</evidence>
<feature type="transmembrane region" description="Helical" evidence="1">
    <location>
        <begin position="82"/>
        <end position="100"/>
    </location>
</feature>
<name>A0A1H4ZJ01_TSUTY</name>
<keyword evidence="3" id="KW-1185">Reference proteome</keyword>
<dbReference type="AlphaFoldDB" id="A0A1H4ZJ01"/>
<feature type="transmembrane region" description="Helical" evidence="1">
    <location>
        <begin position="52"/>
        <end position="70"/>
    </location>
</feature>
<organism evidence="2 3">
    <name type="scientific">Tsukamurella tyrosinosolvens</name>
    <dbReference type="NCBI Taxonomy" id="57704"/>
    <lineage>
        <taxon>Bacteria</taxon>
        <taxon>Bacillati</taxon>
        <taxon>Actinomycetota</taxon>
        <taxon>Actinomycetes</taxon>
        <taxon>Mycobacteriales</taxon>
        <taxon>Tsukamurellaceae</taxon>
        <taxon>Tsukamurella</taxon>
    </lineage>
</organism>
<dbReference type="STRING" id="57704.SAMN04489793_4571"/>
<dbReference type="EMBL" id="FNSA01000003">
    <property type="protein sequence ID" value="SED29825.1"/>
    <property type="molecule type" value="Genomic_DNA"/>
</dbReference>
<reference evidence="3" key="1">
    <citation type="submission" date="2016-10" db="EMBL/GenBank/DDBJ databases">
        <authorList>
            <person name="Varghese N."/>
            <person name="Submissions S."/>
        </authorList>
    </citation>
    <scope>NUCLEOTIDE SEQUENCE [LARGE SCALE GENOMIC DNA]</scope>
    <source>
        <strain evidence="3">DSM 44234</strain>
    </source>
</reference>
<dbReference type="Proteomes" id="UP000182241">
    <property type="component" value="Unassembled WGS sequence"/>
</dbReference>
<evidence type="ECO:0000256" key="1">
    <source>
        <dbReference type="SAM" id="Phobius"/>
    </source>
</evidence>
<feature type="transmembrane region" description="Helical" evidence="1">
    <location>
        <begin position="12"/>
        <end position="32"/>
    </location>
</feature>
<evidence type="ECO:0000313" key="3">
    <source>
        <dbReference type="Proteomes" id="UP000182241"/>
    </source>
</evidence>
<keyword evidence="1" id="KW-1133">Transmembrane helix</keyword>
<keyword evidence="1" id="KW-0472">Membrane</keyword>
<dbReference type="KEGG" id="tsm:ASU32_18550"/>
<dbReference type="RefSeq" id="WP_068741590.1">
    <property type="nucleotide sequence ID" value="NZ_CBDRGN010000006.1"/>
</dbReference>
<evidence type="ECO:0008006" key="4">
    <source>
        <dbReference type="Google" id="ProtNLM"/>
    </source>
</evidence>
<gene>
    <name evidence="2" type="ORF">SAMN04489793_4571</name>
</gene>
<feature type="transmembrane region" description="Helical" evidence="1">
    <location>
        <begin position="112"/>
        <end position="133"/>
    </location>
</feature>
<protein>
    <recommendedName>
        <fullName evidence="4">DUF4267 domain-containing protein</fullName>
    </recommendedName>
</protein>
<sequence>MTTTITTSDPLSPAFTLMAAGRIAWGTAAVLAPRTNLRVAGAPSLGAPHTDYLIGVFGARALAIGLGYVTGDAATRARWRRFGLLIDVVDTVNGLARLAAVDDAESRRAGRLMVAITGAYAIVGLTDAATGIVRSRQTARRARSALAA</sequence>
<accession>A0A1H4ZJ01</accession>